<dbReference type="InterPro" id="IPR005019">
    <property type="entry name" value="Adenine_glyco"/>
</dbReference>
<evidence type="ECO:0000313" key="2">
    <source>
        <dbReference type="Proteomes" id="UP001652504"/>
    </source>
</evidence>
<gene>
    <name evidence="1" type="ORF">OE749_07705</name>
</gene>
<accession>A0ABT3A7C7</accession>
<dbReference type="InterPro" id="IPR011257">
    <property type="entry name" value="DNA_glycosylase"/>
</dbReference>
<dbReference type="Pfam" id="PF03352">
    <property type="entry name" value="Adenine_glyco"/>
    <property type="match status" value="1"/>
</dbReference>
<sequence>MALRESYNQLYQRACERKGGPDKLEILVTEPLSSEELAGLPDNLYLSAFTMKVFQSGFVWRVVRNKWPHFERLFFNFDIEKMLLMPDEMYEAKAKDPDIIRNLKKVMTIRDNALMIDSVSREHGSFGRFIAKWPQDDVVGLWQYLKKHGARLGGNTGPYALRAMGKDTFILSSDVESYLRAQHIVDGSLTSKRSLTAIQTFFNELREESGRSLQALSQIISYSSGDNFVHVDTAT</sequence>
<protein>
    <submittedName>
        <fullName evidence="1">DNA-3-methyladenine glycosylase I</fullName>
        <ecNumber evidence="1">3.2.2.20</ecNumber>
    </submittedName>
</protein>
<dbReference type="EC" id="3.2.2.20" evidence="1"/>
<keyword evidence="1" id="KW-0326">Glycosidase</keyword>
<dbReference type="SUPFAM" id="SSF48150">
    <property type="entry name" value="DNA-glycosylase"/>
    <property type="match status" value="1"/>
</dbReference>
<evidence type="ECO:0000313" key="1">
    <source>
        <dbReference type="EMBL" id="MCV2884576.1"/>
    </source>
</evidence>
<proteinExistence type="predicted"/>
<dbReference type="InterPro" id="IPR052891">
    <property type="entry name" value="DNA-3mA_glycosylase"/>
</dbReference>
<keyword evidence="2" id="KW-1185">Reference proteome</keyword>
<dbReference type="GO" id="GO:0008725">
    <property type="term" value="F:DNA-3-methyladenine glycosylase activity"/>
    <property type="evidence" value="ECO:0007669"/>
    <property type="project" value="UniProtKB-EC"/>
</dbReference>
<dbReference type="EMBL" id="JAOWKX010000003">
    <property type="protein sequence ID" value="MCV2884576.1"/>
    <property type="molecule type" value="Genomic_DNA"/>
</dbReference>
<dbReference type="RefSeq" id="WP_263711856.1">
    <property type="nucleotide sequence ID" value="NZ_JAOWKX010000003.1"/>
</dbReference>
<organism evidence="1 2">
    <name type="scientific">Fluctibacter corallii</name>
    <dbReference type="NCBI Taxonomy" id="2984329"/>
    <lineage>
        <taxon>Bacteria</taxon>
        <taxon>Pseudomonadati</taxon>
        <taxon>Pseudomonadota</taxon>
        <taxon>Gammaproteobacteria</taxon>
        <taxon>Alteromonadales</taxon>
        <taxon>Alteromonadaceae</taxon>
        <taxon>Fluctibacter</taxon>
    </lineage>
</organism>
<dbReference type="Gene3D" id="1.10.340.30">
    <property type="entry name" value="Hypothetical protein, domain 2"/>
    <property type="match status" value="1"/>
</dbReference>
<dbReference type="PANTHER" id="PTHR30037">
    <property type="entry name" value="DNA-3-METHYLADENINE GLYCOSYLASE 1"/>
    <property type="match status" value="1"/>
</dbReference>
<comment type="caution">
    <text evidence="1">The sequence shown here is derived from an EMBL/GenBank/DDBJ whole genome shotgun (WGS) entry which is preliminary data.</text>
</comment>
<dbReference type="Proteomes" id="UP001652504">
    <property type="component" value="Unassembled WGS sequence"/>
</dbReference>
<keyword evidence="1" id="KW-0378">Hydrolase</keyword>
<name>A0ABT3A7C7_9ALTE</name>
<dbReference type="PANTHER" id="PTHR30037:SF3">
    <property type="entry name" value="BLR0857 PROTEIN"/>
    <property type="match status" value="1"/>
</dbReference>
<reference evidence="1 2" key="1">
    <citation type="submission" date="2022-10" db="EMBL/GenBank/DDBJ databases">
        <title>Aestuariibacter sp. AA17 isolated from Montipora capitata coral fragment.</title>
        <authorList>
            <person name="Emsley S.A."/>
            <person name="Pfannmuller K.M."/>
            <person name="Loughran R.M."/>
            <person name="Shlafstein M."/>
            <person name="Papke E."/>
            <person name="Saw J.H."/>
            <person name="Ushijima B."/>
            <person name="Videau P."/>
        </authorList>
    </citation>
    <scope>NUCLEOTIDE SEQUENCE [LARGE SCALE GENOMIC DNA]</scope>
    <source>
        <strain evidence="1 2">AA17</strain>
    </source>
</reference>